<name>G0PLQ7_CAEBE</name>
<keyword evidence="1" id="KW-0812">Transmembrane</keyword>
<evidence type="ECO:0000256" key="1">
    <source>
        <dbReference type="SAM" id="Phobius"/>
    </source>
</evidence>
<feature type="transmembrane region" description="Helical" evidence="1">
    <location>
        <begin position="6"/>
        <end position="27"/>
    </location>
</feature>
<dbReference type="eggNOG" id="ENOG502RA5Z">
    <property type="taxonomic scope" value="Eukaryota"/>
</dbReference>
<dbReference type="InterPro" id="IPR003839">
    <property type="entry name" value="7TM_GPCR_serpentine_rcpt_Sru"/>
</dbReference>
<dbReference type="PANTHER" id="PTHR47516:SF1">
    <property type="entry name" value="SERPENTINE RECEPTOR, CLASS T-RELATED"/>
    <property type="match status" value="1"/>
</dbReference>
<dbReference type="InParanoid" id="G0PLQ7"/>
<feature type="transmembrane region" description="Helical" evidence="1">
    <location>
        <begin position="76"/>
        <end position="100"/>
    </location>
</feature>
<gene>
    <name evidence="2" type="ORF">CAEBREN_30479</name>
</gene>
<dbReference type="Pfam" id="PF10322">
    <property type="entry name" value="7TM_GPCR_Sru"/>
    <property type="match status" value="1"/>
</dbReference>
<organism evidence="3">
    <name type="scientific">Caenorhabditis brenneri</name>
    <name type="common">Nematode worm</name>
    <dbReference type="NCBI Taxonomy" id="135651"/>
    <lineage>
        <taxon>Eukaryota</taxon>
        <taxon>Metazoa</taxon>
        <taxon>Ecdysozoa</taxon>
        <taxon>Nematoda</taxon>
        <taxon>Chromadorea</taxon>
        <taxon>Rhabditida</taxon>
        <taxon>Rhabditina</taxon>
        <taxon>Rhabditomorpha</taxon>
        <taxon>Rhabditoidea</taxon>
        <taxon>Rhabditidae</taxon>
        <taxon>Peloderinae</taxon>
        <taxon>Caenorhabditis</taxon>
    </lineage>
</organism>
<feature type="transmembrane region" description="Helical" evidence="1">
    <location>
        <begin position="48"/>
        <end position="70"/>
    </location>
</feature>
<dbReference type="PANTHER" id="PTHR47516">
    <property type="entry name" value="SERPENTINE RECEPTOR, CLASS U-RELATED"/>
    <property type="match status" value="1"/>
</dbReference>
<keyword evidence="1" id="KW-0472">Membrane</keyword>
<dbReference type="Proteomes" id="UP000008068">
    <property type="component" value="Unassembled WGS sequence"/>
</dbReference>
<keyword evidence="3" id="KW-1185">Reference proteome</keyword>
<reference evidence="3" key="1">
    <citation type="submission" date="2011-07" db="EMBL/GenBank/DDBJ databases">
        <authorList>
            <consortium name="Caenorhabditis brenneri Sequencing and Analysis Consortium"/>
            <person name="Wilson R.K."/>
        </authorList>
    </citation>
    <scope>NUCLEOTIDE SEQUENCE [LARGE SCALE GENOMIC DNA]</scope>
    <source>
        <strain evidence="3">PB2801</strain>
    </source>
</reference>
<evidence type="ECO:0000313" key="2">
    <source>
        <dbReference type="EMBL" id="EGT35559.1"/>
    </source>
</evidence>
<sequence>MNTLHVVFAIFILLLIVISTGLVVMKLRSEQVKKAASQSFQRSKAERTLTITTILICVPLFLILGLMISSLAKFPYYSYILSVRPLMLDLRVNLVSIYFYSTHPMFRKSKLIVPRPTVFGSSTT</sequence>
<dbReference type="AlphaFoldDB" id="G0PLQ7"/>
<dbReference type="OrthoDB" id="5799422at2759"/>
<keyword evidence="1" id="KW-1133">Transmembrane helix</keyword>
<accession>G0PLQ7</accession>
<proteinExistence type="predicted"/>
<evidence type="ECO:0000313" key="3">
    <source>
        <dbReference type="Proteomes" id="UP000008068"/>
    </source>
</evidence>
<dbReference type="EMBL" id="GL381161">
    <property type="protein sequence ID" value="EGT35559.1"/>
    <property type="molecule type" value="Genomic_DNA"/>
</dbReference>
<dbReference type="HOGENOM" id="CLU_150860_0_0_1"/>
<protein>
    <submittedName>
        <fullName evidence="2">Uncharacterized protein</fullName>
    </submittedName>
</protein>